<sequence length="116" mass="13040">MKKLNIISVKEPMSTLRPRVDFEIPAGDTVTDALLFQHDDPTAAIAVRATITEAELGSTILFKRLRPDGEIWTDPVTIKYLPYFIDTDYCRTQKLFVSASGPLKGSYYVGRGWCPE</sequence>
<organism evidence="1 2">
    <name type="scientific">Bacillus toyonensis</name>
    <dbReference type="NCBI Taxonomy" id="155322"/>
    <lineage>
        <taxon>Bacteria</taxon>
        <taxon>Bacillati</taxon>
        <taxon>Bacillota</taxon>
        <taxon>Bacilli</taxon>
        <taxon>Bacillales</taxon>
        <taxon>Bacillaceae</taxon>
        <taxon>Bacillus</taxon>
        <taxon>Bacillus cereus group</taxon>
    </lineage>
</organism>
<dbReference type="EMBL" id="NVOI01000153">
    <property type="protein sequence ID" value="PGG81395.1"/>
    <property type="molecule type" value="Genomic_DNA"/>
</dbReference>
<name>A0A2B7VAL3_9BACI</name>
<dbReference type="Proteomes" id="UP000225320">
    <property type="component" value="Unassembled WGS sequence"/>
</dbReference>
<accession>A0A2B7VAL3</accession>
<protein>
    <submittedName>
        <fullName evidence="1">Uncharacterized protein</fullName>
    </submittedName>
</protein>
<gene>
    <name evidence="1" type="ORF">CON73_29090</name>
</gene>
<comment type="caution">
    <text evidence="1">The sequence shown here is derived from an EMBL/GenBank/DDBJ whole genome shotgun (WGS) entry which is preliminary data.</text>
</comment>
<dbReference type="AlphaFoldDB" id="A0A2B7VAL3"/>
<dbReference type="RefSeq" id="WP_098733813.1">
    <property type="nucleotide sequence ID" value="NZ_JBALMW010000607.1"/>
</dbReference>
<evidence type="ECO:0000313" key="1">
    <source>
        <dbReference type="EMBL" id="PGG81395.1"/>
    </source>
</evidence>
<reference evidence="1 2" key="1">
    <citation type="submission" date="2017-09" db="EMBL/GenBank/DDBJ databases">
        <title>Large-scale bioinformatics analysis of Bacillus genomes uncovers conserved roles of natural products in bacterial physiology.</title>
        <authorList>
            <consortium name="Agbiome Team Llc"/>
            <person name="Bleich R.M."/>
            <person name="Grubbs K.J."/>
            <person name="Santa Maria K.C."/>
            <person name="Allen S.E."/>
            <person name="Farag S."/>
            <person name="Shank E.A."/>
            <person name="Bowers A."/>
        </authorList>
    </citation>
    <scope>NUCLEOTIDE SEQUENCE [LARGE SCALE GENOMIC DNA]</scope>
    <source>
        <strain evidence="1 2">AFS094862</strain>
    </source>
</reference>
<proteinExistence type="predicted"/>
<evidence type="ECO:0000313" key="2">
    <source>
        <dbReference type="Proteomes" id="UP000225320"/>
    </source>
</evidence>